<comment type="caution">
    <text evidence="14">The sequence shown here is derived from an EMBL/GenBank/DDBJ whole genome shotgun (WGS) entry which is preliminary data.</text>
</comment>
<dbReference type="PROSITE" id="PS51462">
    <property type="entry name" value="NUDIX"/>
    <property type="match status" value="1"/>
</dbReference>
<evidence type="ECO:0000256" key="2">
    <source>
        <dbReference type="ARBA" id="ARBA00007482"/>
    </source>
</evidence>
<comment type="function">
    <text evidence="8">Acts on ADP-mannose and ADP-glucose as well as ADP-ribose. Prevents glycogen biosynthesis. The reaction catalyzed by this enzyme is a limiting step of the gluconeogenic process.</text>
</comment>
<reference evidence="15" key="1">
    <citation type="journal article" date="2019" name="Int. J. Syst. Evol. Microbiol.">
        <title>The Global Catalogue of Microorganisms (GCM) 10K type strain sequencing project: providing services to taxonomists for standard genome sequencing and annotation.</title>
        <authorList>
            <consortium name="The Broad Institute Genomics Platform"/>
            <consortium name="The Broad Institute Genome Sequencing Center for Infectious Disease"/>
            <person name="Wu L."/>
            <person name="Ma J."/>
        </authorList>
    </citation>
    <scope>NUCLEOTIDE SEQUENCE [LARGE SCALE GENOMIC DNA]</scope>
    <source>
        <strain evidence="15">KCTC 52438</strain>
    </source>
</reference>
<gene>
    <name evidence="14" type="ORF">ACFOEK_18855</name>
</gene>
<dbReference type="Proteomes" id="UP001595476">
    <property type="component" value="Unassembled WGS sequence"/>
</dbReference>
<evidence type="ECO:0000256" key="7">
    <source>
        <dbReference type="ARBA" id="ARBA00022842"/>
    </source>
</evidence>
<evidence type="ECO:0000256" key="10">
    <source>
        <dbReference type="ARBA" id="ARBA00030308"/>
    </source>
</evidence>
<evidence type="ECO:0000313" key="14">
    <source>
        <dbReference type="EMBL" id="MFC3153108.1"/>
    </source>
</evidence>
<accession>A0ABV7HGZ6</accession>
<evidence type="ECO:0000256" key="1">
    <source>
        <dbReference type="ARBA" id="ARBA00001946"/>
    </source>
</evidence>
<evidence type="ECO:0000256" key="12">
    <source>
        <dbReference type="ARBA" id="ARBA00049546"/>
    </source>
</evidence>
<evidence type="ECO:0000256" key="5">
    <source>
        <dbReference type="ARBA" id="ARBA00022723"/>
    </source>
</evidence>
<dbReference type="Pfam" id="PF00293">
    <property type="entry name" value="NUDIX"/>
    <property type="match status" value="1"/>
</dbReference>
<evidence type="ECO:0000259" key="13">
    <source>
        <dbReference type="PROSITE" id="PS51462"/>
    </source>
</evidence>
<dbReference type="EC" id="3.6.1.13" evidence="3"/>
<organism evidence="14 15">
    <name type="scientific">Litoribrevibacter euphylliae</name>
    <dbReference type="NCBI Taxonomy" id="1834034"/>
    <lineage>
        <taxon>Bacteria</taxon>
        <taxon>Pseudomonadati</taxon>
        <taxon>Pseudomonadota</taxon>
        <taxon>Gammaproteobacteria</taxon>
        <taxon>Oceanospirillales</taxon>
        <taxon>Oceanospirillaceae</taxon>
        <taxon>Litoribrevibacter</taxon>
    </lineage>
</organism>
<evidence type="ECO:0000313" key="15">
    <source>
        <dbReference type="Proteomes" id="UP001595476"/>
    </source>
</evidence>
<evidence type="ECO:0000256" key="9">
    <source>
        <dbReference type="ARBA" id="ARBA00030162"/>
    </source>
</evidence>
<dbReference type="InterPro" id="IPR015797">
    <property type="entry name" value="NUDIX_hydrolase-like_dom_sf"/>
</dbReference>
<protein>
    <recommendedName>
        <fullName evidence="4">ADP-ribose pyrophosphatase</fullName>
        <ecNumber evidence="3">3.6.1.13</ecNumber>
    </recommendedName>
    <alternativeName>
        <fullName evidence="9">ADP-ribose diphosphatase</fullName>
    </alternativeName>
    <alternativeName>
        <fullName evidence="11">ADP-ribose phosphohydrolase</fullName>
    </alternativeName>
    <alternativeName>
        <fullName evidence="10">Adenosine diphosphoribose pyrophosphatase</fullName>
    </alternativeName>
</protein>
<keyword evidence="7" id="KW-0460">Magnesium</keyword>
<dbReference type="NCBIfam" id="TIGR00052">
    <property type="entry name" value="nudix-type nucleoside diphosphatase, YffH/AdpP family"/>
    <property type="match status" value="1"/>
</dbReference>
<dbReference type="PANTHER" id="PTHR11839:SF5">
    <property type="entry name" value="ADP-RIBOSE PYROPHOSPHATASE"/>
    <property type="match status" value="1"/>
</dbReference>
<sequence length="202" mass="22733">MSQFSTMTSDDVEILEKTPGYQGFFNLNVYRLRHRLFEGGWSEVITRELFERGHAVGVLLHDPKQDCILMVEQFRLGVAVADKGDTPWALEIVAGMLDKNKPAEEVARIEAMEEAHCEVDELEHIHDYYSSTGGTSEHIQIFYGTIDSSGLHGRIAGLDEESEDIKVHLIPTSEVAPLLKSGRVNNAMALIALQWFLLNKYN</sequence>
<dbReference type="RefSeq" id="WP_386723023.1">
    <property type="nucleotide sequence ID" value="NZ_JBHRSZ010000007.1"/>
</dbReference>
<dbReference type="EMBL" id="JBHRSZ010000007">
    <property type="protein sequence ID" value="MFC3153108.1"/>
    <property type="molecule type" value="Genomic_DNA"/>
</dbReference>
<dbReference type="SUPFAM" id="SSF55811">
    <property type="entry name" value="Nudix"/>
    <property type="match status" value="1"/>
</dbReference>
<evidence type="ECO:0000256" key="11">
    <source>
        <dbReference type="ARBA" id="ARBA00033056"/>
    </source>
</evidence>
<name>A0ABV7HGZ6_9GAMM</name>
<comment type="similarity">
    <text evidence="2">Belongs to the Nudix hydrolase family. NudF subfamily.</text>
</comment>
<feature type="domain" description="Nudix hydrolase" evidence="13">
    <location>
        <begin position="51"/>
        <end position="192"/>
    </location>
</feature>
<keyword evidence="5" id="KW-0479">Metal-binding</keyword>
<dbReference type="Gene3D" id="3.90.79.10">
    <property type="entry name" value="Nucleoside Triphosphate Pyrophosphohydrolase"/>
    <property type="match status" value="1"/>
</dbReference>
<dbReference type="CDD" id="cd24155">
    <property type="entry name" value="NUDIX_ADPRase"/>
    <property type="match status" value="1"/>
</dbReference>
<dbReference type="InterPro" id="IPR000086">
    <property type="entry name" value="NUDIX_hydrolase_dom"/>
</dbReference>
<keyword evidence="6" id="KW-0378">Hydrolase</keyword>
<evidence type="ECO:0000256" key="6">
    <source>
        <dbReference type="ARBA" id="ARBA00022801"/>
    </source>
</evidence>
<comment type="cofactor">
    <cofactor evidence="1">
        <name>Mg(2+)</name>
        <dbReference type="ChEBI" id="CHEBI:18420"/>
    </cofactor>
</comment>
<evidence type="ECO:0000256" key="3">
    <source>
        <dbReference type="ARBA" id="ARBA00012453"/>
    </source>
</evidence>
<dbReference type="PANTHER" id="PTHR11839">
    <property type="entry name" value="UDP/ADP-SUGAR PYROPHOSPHATASE"/>
    <property type="match status" value="1"/>
</dbReference>
<keyword evidence="15" id="KW-1185">Reference proteome</keyword>
<dbReference type="InterPro" id="IPR004385">
    <property type="entry name" value="NDP_pyrophosphatase"/>
</dbReference>
<evidence type="ECO:0000256" key="8">
    <source>
        <dbReference type="ARBA" id="ARBA00025164"/>
    </source>
</evidence>
<proteinExistence type="inferred from homology"/>
<evidence type="ECO:0000256" key="4">
    <source>
        <dbReference type="ARBA" id="ARBA00013297"/>
    </source>
</evidence>
<comment type="catalytic activity">
    <reaction evidence="12">
        <text>ADP-D-ribose + H2O = D-ribose 5-phosphate + AMP + 2 H(+)</text>
        <dbReference type="Rhea" id="RHEA:10412"/>
        <dbReference type="ChEBI" id="CHEBI:15377"/>
        <dbReference type="ChEBI" id="CHEBI:15378"/>
        <dbReference type="ChEBI" id="CHEBI:57967"/>
        <dbReference type="ChEBI" id="CHEBI:78346"/>
        <dbReference type="ChEBI" id="CHEBI:456215"/>
        <dbReference type="EC" id="3.6.1.13"/>
    </reaction>
</comment>